<dbReference type="Proteomes" id="UP001162501">
    <property type="component" value="Chromosome 8"/>
</dbReference>
<organism evidence="1 2">
    <name type="scientific">Rangifer tarandus platyrhynchus</name>
    <name type="common">Svalbard reindeer</name>
    <dbReference type="NCBI Taxonomy" id="3082113"/>
    <lineage>
        <taxon>Eukaryota</taxon>
        <taxon>Metazoa</taxon>
        <taxon>Chordata</taxon>
        <taxon>Craniata</taxon>
        <taxon>Vertebrata</taxon>
        <taxon>Euteleostomi</taxon>
        <taxon>Mammalia</taxon>
        <taxon>Eutheria</taxon>
        <taxon>Laurasiatheria</taxon>
        <taxon>Artiodactyla</taxon>
        <taxon>Ruminantia</taxon>
        <taxon>Pecora</taxon>
        <taxon>Cervidae</taxon>
        <taxon>Odocoileinae</taxon>
        <taxon>Rangifer</taxon>
    </lineage>
</organism>
<evidence type="ECO:0000313" key="1">
    <source>
        <dbReference type="EMBL" id="CAI9713082.1"/>
    </source>
</evidence>
<proteinExistence type="predicted"/>
<sequence>MAAAGADGIAGRAVEGAGTPISEPKLPQPAGTRHPVRALPGGRISEVAWASSPLLPGGRRPRSSGHRAWRARACPPDRRLGQPETGRLTP</sequence>
<protein>
    <submittedName>
        <fullName evidence="1">Uncharacterized protein</fullName>
    </submittedName>
</protein>
<gene>
    <name evidence="1" type="ORF">MRATA1EN3_LOCUS24295</name>
</gene>
<name>A0ACB0FJP0_RANTA</name>
<reference evidence="1" key="1">
    <citation type="submission" date="2023-05" db="EMBL/GenBank/DDBJ databases">
        <authorList>
            <consortium name="ELIXIR-Norway"/>
        </authorList>
    </citation>
    <scope>NUCLEOTIDE SEQUENCE</scope>
</reference>
<evidence type="ECO:0000313" key="2">
    <source>
        <dbReference type="Proteomes" id="UP001162501"/>
    </source>
</evidence>
<dbReference type="EMBL" id="OX596092">
    <property type="protein sequence ID" value="CAI9713082.1"/>
    <property type="molecule type" value="Genomic_DNA"/>
</dbReference>
<accession>A0ACB0FJP0</accession>